<comment type="caution">
    <text evidence="2">The sequence shown here is derived from an EMBL/GenBank/DDBJ whole genome shotgun (WGS) entry which is preliminary data.</text>
</comment>
<dbReference type="RefSeq" id="WP_055179453.1">
    <property type="nucleotide sequence ID" value="NZ_AP031431.1"/>
</dbReference>
<name>A0A656CEJ1_FLAPL</name>
<sequence length="77" mass="8689">MSRYKTKNYSNRREYLDWLAERYGVDRADVVLLSSILGTDQDFDGLPSTLADLSAAKHTQGAVFPTDRPKRAKLPSN</sequence>
<dbReference type="AlphaFoldDB" id="A0A656CEJ1"/>
<protein>
    <submittedName>
        <fullName evidence="2">RNA polymerase</fullName>
    </submittedName>
</protein>
<gene>
    <name evidence="2" type="ORF">GKE90_18265</name>
    <name evidence="1" type="ORF">PNE06_19310</name>
</gene>
<evidence type="ECO:0000313" key="1">
    <source>
        <dbReference type="EMBL" id="MDB7935237.1"/>
    </source>
</evidence>
<reference evidence="2 3" key="1">
    <citation type="journal article" date="2019" name="Nat. Med.">
        <title>A library of human gut bacterial isolates paired with longitudinal multiomics data enables mechanistic microbiome research.</title>
        <authorList>
            <person name="Poyet M."/>
            <person name="Groussin M."/>
            <person name="Gibbons S.M."/>
            <person name="Avila-Pacheco J."/>
            <person name="Jiang X."/>
            <person name="Kearney S.M."/>
            <person name="Perrotta A.R."/>
            <person name="Berdy B."/>
            <person name="Zhao S."/>
            <person name="Lieberman T.D."/>
            <person name="Swanson P.K."/>
            <person name="Smith M."/>
            <person name="Roesemann S."/>
            <person name="Alexander J.E."/>
            <person name="Rich S.A."/>
            <person name="Livny J."/>
            <person name="Vlamakis H."/>
            <person name="Clish C."/>
            <person name="Bullock K."/>
            <person name="Deik A."/>
            <person name="Scott J."/>
            <person name="Pierce K.A."/>
            <person name="Xavier R.J."/>
            <person name="Alm E.J."/>
        </authorList>
    </citation>
    <scope>NUCLEOTIDE SEQUENCE [LARGE SCALE GENOMIC DNA]</scope>
    <source>
        <strain evidence="2 3">BIOML-A5</strain>
    </source>
</reference>
<dbReference type="Proteomes" id="UP001211173">
    <property type="component" value="Unassembled WGS sequence"/>
</dbReference>
<reference evidence="1" key="2">
    <citation type="submission" date="2023-01" db="EMBL/GenBank/DDBJ databases">
        <title>Human gut microbiome strain richness.</title>
        <authorList>
            <person name="Chen-Liaw A."/>
        </authorList>
    </citation>
    <scope>NUCLEOTIDE SEQUENCE</scope>
    <source>
        <strain evidence="1">1001287st1_F4_1001285I_161205</strain>
    </source>
</reference>
<organism evidence="2 3">
    <name type="scientific">Flavonifractor plautii</name>
    <name type="common">Fusobacterium plautii</name>
    <dbReference type="NCBI Taxonomy" id="292800"/>
    <lineage>
        <taxon>Bacteria</taxon>
        <taxon>Bacillati</taxon>
        <taxon>Bacillota</taxon>
        <taxon>Clostridia</taxon>
        <taxon>Eubacteriales</taxon>
        <taxon>Oscillospiraceae</taxon>
        <taxon>Flavonifractor</taxon>
    </lineage>
</organism>
<accession>A0A656CEJ1</accession>
<dbReference type="EMBL" id="JAQLWV010000040">
    <property type="protein sequence ID" value="MDB7935237.1"/>
    <property type="molecule type" value="Genomic_DNA"/>
</dbReference>
<evidence type="ECO:0000313" key="2">
    <source>
        <dbReference type="EMBL" id="MSB50613.1"/>
    </source>
</evidence>
<dbReference type="Proteomes" id="UP000429811">
    <property type="component" value="Unassembled WGS sequence"/>
</dbReference>
<dbReference type="EMBL" id="WKPO01000037">
    <property type="protein sequence ID" value="MSB50613.1"/>
    <property type="molecule type" value="Genomic_DNA"/>
</dbReference>
<proteinExistence type="predicted"/>
<evidence type="ECO:0000313" key="3">
    <source>
        <dbReference type="Proteomes" id="UP000429811"/>
    </source>
</evidence>